<protein>
    <submittedName>
        <fullName evidence="1">Uncharacterized protein</fullName>
    </submittedName>
</protein>
<proteinExistence type="predicted"/>
<evidence type="ECO:0000313" key="2">
    <source>
        <dbReference type="Proteomes" id="UP001600943"/>
    </source>
</evidence>
<comment type="caution">
    <text evidence="1">The sequence shown here is derived from an EMBL/GenBank/DDBJ whole genome shotgun (WGS) entry which is preliminary data.</text>
</comment>
<sequence>MIPVMGKDTPARPAPQAEAEIVEKSPALIPAVCIVLVSHVAASAAATISETILVKNKESVKA</sequence>
<organism evidence="1 2">
    <name type="scientific">Blautia hominis</name>
    <dbReference type="NCBI Taxonomy" id="2025493"/>
    <lineage>
        <taxon>Bacteria</taxon>
        <taxon>Bacillati</taxon>
        <taxon>Bacillota</taxon>
        <taxon>Clostridia</taxon>
        <taxon>Lachnospirales</taxon>
        <taxon>Lachnospiraceae</taxon>
        <taxon>Blautia</taxon>
    </lineage>
</organism>
<dbReference type="Proteomes" id="UP001600943">
    <property type="component" value="Unassembled WGS sequence"/>
</dbReference>
<dbReference type="EMBL" id="BAABYW010000003">
    <property type="protein sequence ID" value="GAA6411982.1"/>
    <property type="molecule type" value="Genomic_DNA"/>
</dbReference>
<reference evidence="1 2" key="1">
    <citation type="submission" date="2024-04" db="EMBL/GenBank/DDBJ databases">
        <title>Defined microbial consortia suppress multidrug-resistant proinflammatory Enterobacteriaceae via ecological control.</title>
        <authorList>
            <person name="Furuichi M."/>
            <person name="Kawaguchi T."/>
            <person name="Pust M."/>
            <person name="Yasuma K."/>
            <person name="Plichta D."/>
            <person name="Hasegawa N."/>
            <person name="Ohya T."/>
            <person name="Bhattarai S."/>
            <person name="Sasajima S."/>
            <person name="Aoto Y."/>
            <person name="Tuganbaev T."/>
            <person name="Yaginuma M."/>
            <person name="Ueda M."/>
            <person name="Okahashi N."/>
            <person name="Amafuji K."/>
            <person name="Kiridooshi Y."/>
            <person name="Sugita K."/>
            <person name="Strazar M."/>
            <person name="Skelly A."/>
            <person name="Suda W."/>
            <person name="Hattori M."/>
            <person name="Nakamoto N."/>
            <person name="Caballero S."/>
            <person name="Norman J."/>
            <person name="Olle B."/>
            <person name="Tanoue T."/>
            <person name="Arita M."/>
            <person name="Bucci V."/>
            <person name="Atarashi K."/>
            <person name="Xavier R."/>
            <person name="Honda K."/>
        </authorList>
    </citation>
    <scope>NUCLEOTIDE SEQUENCE [LARGE SCALE GENOMIC DNA]</scope>
    <source>
        <strain evidence="2">k04-0078-D8-1</strain>
    </source>
</reference>
<accession>A0ABQ0BKK2</accession>
<gene>
    <name evidence="1" type="ORF">K040078D81_60990</name>
</gene>
<keyword evidence="2" id="KW-1185">Reference proteome</keyword>
<name>A0ABQ0BKK2_9FIRM</name>
<evidence type="ECO:0000313" key="1">
    <source>
        <dbReference type="EMBL" id="GAA6411982.1"/>
    </source>
</evidence>